<dbReference type="Pfam" id="PF00196">
    <property type="entry name" value="GerE"/>
    <property type="match status" value="1"/>
</dbReference>
<evidence type="ECO:0000313" key="5">
    <source>
        <dbReference type="EMBL" id="MCB6184052.1"/>
    </source>
</evidence>
<keyword evidence="3" id="KW-0804">Transcription</keyword>
<evidence type="ECO:0000256" key="2">
    <source>
        <dbReference type="ARBA" id="ARBA00023125"/>
    </source>
</evidence>
<dbReference type="EMBL" id="JAJBZT010000005">
    <property type="protein sequence ID" value="MCB6184052.1"/>
    <property type="molecule type" value="Genomic_DNA"/>
</dbReference>
<evidence type="ECO:0000259" key="4">
    <source>
        <dbReference type="PROSITE" id="PS50043"/>
    </source>
</evidence>
<reference evidence="5" key="1">
    <citation type="submission" date="2021-10" db="EMBL/GenBank/DDBJ databases">
        <title>The complete genome sequence of Leeia sp. TBRC 13508.</title>
        <authorList>
            <person name="Charoenyingcharoen P."/>
            <person name="Yukphan P."/>
        </authorList>
    </citation>
    <scope>NUCLEOTIDE SEQUENCE</scope>
    <source>
        <strain evidence="5">TBRC 13508</strain>
    </source>
</reference>
<dbReference type="SMART" id="SM00421">
    <property type="entry name" value="HTH_LUXR"/>
    <property type="match status" value="1"/>
</dbReference>
<dbReference type="RefSeq" id="WP_227180828.1">
    <property type="nucleotide sequence ID" value="NZ_JAJBZT010000005.1"/>
</dbReference>
<keyword evidence="2" id="KW-0238">DNA-binding</keyword>
<protein>
    <submittedName>
        <fullName evidence="5">Helix-turn-helix transcriptional regulator</fullName>
    </submittedName>
</protein>
<proteinExistence type="predicted"/>
<comment type="caution">
    <text evidence="5">The sequence shown here is derived from an EMBL/GenBank/DDBJ whole genome shotgun (WGS) entry which is preliminary data.</text>
</comment>
<dbReference type="PROSITE" id="PS50043">
    <property type="entry name" value="HTH_LUXR_2"/>
    <property type="match status" value="1"/>
</dbReference>
<evidence type="ECO:0000313" key="6">
    <source>
        <dbReference type="Proteomes" id="UP001165395"/>
    </source>
</evidence>
<dbReference type="InterPro" id="IPR016032">
    <property type="entry name" value="Sig_transdc_resp-reg_C-effctor"/>
</dbReference>
<dbReference type="CDD" id="cd06170">
    <property type="entry name" value="LuxR_C_like"/>
    <property type="match status" value="1"/>
</dbReference>
<gene>
    <name evidence="5" type="ORF">LIN78_10895</name>
</gene>
<dbReference type="SUPFAM" id="SSF46894">
    <property type="entry name" value="C-terminal effector domain of the bipartite response regulators"/>
    <property type="match status" value="1"/>
</dbReference>
<dbReference type="PANTHER" id="PTHR44688:SF16">
    <property type="entry name" value="DNA-BINDING TRANSCRIPTIONAL ACTIVATOR DEVR_DOSR"/>
    <property type="match status" value="1"/>
</dbReference>
<name>A0ABS8D7E2_9NEIS</name>
<dbReference type="Gene3D" id="1.10.10.10">
    <property type="entry name" value="Winged helix-like DNA-binding domain superfamily/Winged helix DNA-binding domain"/>
    <property type="match status" value="1"/>
</dbReference>
<accession>A0ABS8D7E2</accession>
<sequence length="271" mass="30307">MEALLKEMMLHNALANVFEQLGTPRFWRSLVMALRQVAPLDNALAVRMWPDAAPVVLEECTFGGPVQADSPVFHYCQGMYLLDPFYQLVKEGASQGLYQLEQIAPDMFRSSEYYLSYFSKEVGQDELQFILPLGDGSYLSLSLGILSRFDHLAIGRLQTVACWVFAAMKKHWQSSQVKGLSAVPSPQIEDQIGQALAHFGGAKLSEREAEIARLTLQGYSSKAVAQQLAISPETVKTHKRKLYTKLGISSHTDLFSQFISELTEEQKKQAL</sequence>
<evidence type="ECO:0000256" key="1">
    <source>
        <dbReference type="ARBA" id="ARBA00023015"/>
    </source>
</evidence>
<evidence type="ECO:0000256" key="3">
    <source>
        <dbReference type="ARBA" id="ARBA00023163"/>
    </source>
</evidence>
<organism evidence="5 6">
    <name type="scientific">Leeia speluncae</name>
    <dbReference type="NCBI Taxonomy" id="2884804"/>
    <lineage>
        <taxon>Bacteria</taxon>
        <taxon>Pseudomonadati</taxon>
        <taxon>Pseudomonadota</taxon>
        <taxon>Betaproteobacteria</taxon>
        <taxon>Neisseriales</taxon>
        <taxon>Leeiaceae</taxon>
        <taxon>Leeia</taxon>
    </lineage>
</organism>
<dbReference type="InterPro" id="IPR000792">
    <property type="entry name" value="Tscrpt_reg_LuxR_C"/>
</dbReference>
<dbReference type="PANTHER" id="PTHR44688">
    <property type="entry name" value="DNA-BINDING TRANSCRIPTIONAL ACTIVATOR DEVR_DOSR"/>
    <property type="match status" value="1"/>
</dbReference>
<keyword evidence="1" id="KW-0805">Transcription regulation</keyword>
<dbReference type="Proteomes" id="UP001165395">
    <property type="component" value="Unassembled WGS sequence"/>
</dbReference>
<feature type="domain" description="HTH luxR-type" evidence="4">
    <location>
        <begin position="197"/>
        <end position="262"/>
    </location>
</feature>
<keyword evidence="6" id="KW-1185">Reference proteome</keyword>
<dbReference type="PRINTS" id="PR00038">
    <property type="entry name" value="HTHLUXR"/>
</dbReference>
<dbReference type="InterPro" id="IPR036388">
    <property type="entry name" value="WH-like_DNA-bd_sf"/>
</dbReference>